<dbReference type="RefSeq" id="WP_175324565.1">
    <property type="nucleotide sequence ID" value="NZ_JABWDE010000159.1"/>
</dbReference>
<dbReference type="InterPro" id="IPR008878">
    <property type="entry name" value="Transposase_IS66_Orf2"/>
</dbReference>
<dbReference type="Proteomes" id="UP000758576">
    <property type="component" value="Unassembled WGS sequence"/>
</dbReference>
<dbReference type="Pfam" id="PF05717">
    <property type="entry name" value="TnpB_IS66"/>
    <property type="match status" value="1"/>
</dbReference>
<name>A0AAP2IP27_PHOVU</name>
<reference evidence="1" key="1">
    <citation type="submission" date="2021-06" db="EMBL/GenBank/DDBJ databases">
        <title>Collection of gut derived symbiotic bacterial strains cultured from healthy donors.</title>
        <authorList>
            <person name="Lin H."/>
            <person name="Littmann E."/>
            <person name="Pamer E.G."/>
        </authorList>
    </citation>
    <scope>NUCLEOTIDE SEQUENCE</scope>
    <source>
        <strain evidence="1">MSK.19.85</strain>
    </source>
</reference>
<protein>
    <submittedName>
        <fullName evidence="1">IS66 family insertion sequence element accessory protein TnpB</fullName>
    </submittedName>
</protein>
<dbReference type="AlphaFoldDB" id="A0AAP2IP27"/>
<evidence type="ECO:0000313" key="1">
    <source>
        <dbReference type="EMBL" id="MBV3491056.1"/>
    </source>
</evidence>
<gene>
    <name evidence="1" type="primary">tnpB</name>
    <name evidence="1" type="ORF">KSX14_21100</name>
</gene>
<comment type="caution">
    <text evidence="1">The sequence shown here is derived from an EMBL/GenBank/DDBJ whole genome shotgun (WGS) entry which is preliminary data.</text>
</comment>
<sequence>ASRAYIRGADLEQWPAYPPERSGLSGSVPSDPKAGGPMLSVTGINRFYYLRGFTDMRCKHSRVLSVIREQLHREPSDGDIYIVMSKDRRIVRLFAYDNRSYSLFEKKFVAGYQFMRIIKDDEGNEVAYRIDWKDVVLLLENPVIKSLKIR</sequence>
<proteinExistence type="predicted"/>
<evidence type="ECO:0000313" key="2">
    <source>
        <dbReference type="Proteomes" id="UP000758576"/>
    </source>
</evidence>
<organism evidence="1 2">
    <name type="scientific">Phocaeicola vulgatus</name>
    <name type="common">Bacteroides vulgatus</name>
    <dbReference type="NCBI Taxonomy" id="821"/>
    <lineage>
        <taxon>Bacteria</taxon>
        <taxon>Pseudomonadati</taxon>
        <taxon>Bacteroidota</taxon>
        <taxon>Bacteroidia</taxon>
        <taxon>Bacteroidales</taxon>
        <taxon>Bacteroidaceae</taxon>
        <taxon>Phocaeicola</taxon>
    </lineage>
</organism>
<dbReference type="EMBL" id="JAHOGA010000153">
    <property type="protein sequence ID" value="MBV3491056.1"/>
    <property type="molecule type" value="Genomic_DNA"/>
</dbReference>
<accession>A0AAP2IP27</accession>
<feature type="non-terminal residue" evidence="1">
    <location>
        <position position="1"/>
    </location>
</feature>